<dbReference type="Proteomes" id="UP000481643">
    <property type="component" value="Unassembled WGS sequence"/>
</dbReference>
<reference evidence="2 3" key="1">
    <citation type="submission" date="2019-09" db="EMBL/GenBank/DDBJ databases">
        <title>Taxonomic organization of the family Brucellaceae based on a phylogenomic approach.</title>
        <authorList>
            <person name="Leclercq S."/>
            <person name="Cloeckaert A."/>
            <person name="Zygmunt M.S."/>
        </authorList>
    </citation>
    <scope>NUCLEOTIDE SEQUENCE [LARGE SCALE GENOMIC DNA]</scope>
    <source>
        <strain evidence="2 3">WS1830</strain>
    </source>
</reference>
<evidence type="ECO:0000313" key="2">
    <source>
        <dbReference type="EMBL" id="KAB2687571.1"/>
    </source>
</evidence>
<accession>A0A6L3YU48</accession>
<evidence type="ECO:0000313" key="3">
    <source>
        <dbReference type="Proteomes" id="UP000481643"/>
    </source>
</evidence>
<organism evidence="2 3">
    <name type="scientific">Brucella tritici</name>
    <dbReference type="NCBI Taxonomy" id="94626"/>
    <lineage>
        <taxon>Bacteria</taxon>
        <taxon>Pseudomonadati</taxon>
        <taxon>Pseudomonadota</taxon>
        <taxon>Alphaproteobacteria</taxon>
        <taxon>Hyphomicrobiales</taxon>
        <taxon>Brucellaceae</taxon>
        <taxon>Brucella/Ochrobactrum group</taxon>
        <taxon>Brucella</taxon>
    </lineage>
</organism>
<dbReference type="EMBL" id="WBVX01000006">
    <property type="protein sequence ID" value="KAB2687571.1"/>
    <property type="molecule type" value="Genomic_DNA"/>
</dbReference>
<comment type="caution">
    <text evidence="2">The sequence shown here is derived from an EMBL/GenBank/DDBJ whole genome shotgun (WGS) entry which is preliminary data.</text>
</comment>
<feature type="compositionally biased region" description="Basic and acidic residues" evidence="1">
    <location>
        <begin position="18"/>
        <end position="37"/>
    </location>
</feature>
<dbReference type="AlphaFoldDB" id="A0A6L3YU48"/>
<protein>
    <submittedName>
        <fullName evidence="2">Uncharacterized protein</fullName>
    </submittedName>
</protein>
<feature type="compositionally biased region" description="Polar residues" evidence="1">
    <location>
        <begin position="1"/>
        <end position="15"/>
    </location>
</feature>
<gene>
    <name evidence="2" type="ORF">F9L08_08255</name>
</gene>
<feature type="region of interest" description="Disordered" evidence="1">
    <location>
        <begin position="1"/>
        <end position="37"/>
    </location>
</feature>
<sequence length="86" mass="9290">MLSAQGCSTSSQSPIIRTDFKRGEVPAEARKPCERPETLPDRALSAKELTPLWGKDRAALLTCEARRAAAVAAADFVPVPEERPAK</sequence>
<proteinExistence type="predicted"/>
<name>A0A6L3YU48_9HYPH</name>
<evidence type="ECO:0000256" key="1">
    <source>
        <dbReference type="SAM" id="MobiDB-lite"/>
    </source>
</evidence>